<comment type="caution">
    <text evidence="2">The sequence shown here is derived from an EMBL/GenBank/DDBJ whole genome shotgun (WGS) entry which is preliminary data.</text>
</comment>
<protein>
    <submittedName>
        <fullName evidence="2">3-oxoacyl-ACP reductase</fullName>
    </submittedName>
</protein>
<dbReference type="Proteomes" id="UP000642509">
    <property type="component" value="Unassembled WGS sequence"/>
</dbReference>
<dbReference type="PANTHER" id="PTHR43639:SF9">
    <property type="entry name" value="BLL5898 PROTEIN"/>
    <property type="match status" value="1"/>
</dbReference>
<dbReference type="PRINTS" id="PR00081">
    <property type="entry name" value="GDHRDH"/>
</dbReference>
<gene>
    <name evidence="2" type="ORF">GCM10010977_31550</name>
</gene>
<dbReference type="PANTHER" id="PTHR43639">
    <property type="entry name" value="OXIDOREDUCTASE, SHORT-CHAIN DEHYDROGENASE/REDUCTASE FAMILY (AFU_ORTHOLOGUE AFUA_5G02870)"/>
    <property type="match status" value="1"/>
</dbReference>
<evidence type="ECO:0000313" key="2">
    <source>
        <dbReference type="EMBL" id="GGO49507.1"/>
    </source>
</evidence>
<evidence type="ECO:0000256" key="1">
    <source>
        <dbReference type="ARBA" id="ARBA00023002"/>
    </source>
</evidence>
<sequence length="259" mass="26914">MRFDGKRILVTGGISGIGAATTRRFLEDGARVAVLDIDQERVDEFVSGESSGDRLIGVAANVSDSDSAKAAVEQVVEQLGGLDVLINNAGVGGVGKAGDVSDEDWRKVMGVDLDGVFFMARAALPHLLESQGNIVNTASISGLYGDYAMVAYDTAKGAVVNFTRATAVDYGHDGVRVNAVAPGPVRTPILEEALANEEIAATYAERIPLGRTSEPEEIASAITFLASEDASFITGVILPVDGGLTSWSAQPNISVGLST</sequence>
<keyword evidence="3" id="KW-1185">Reference proteome</keyword>
<name>A0ABQ2MCE0_9MICC</name>
<dbReference type="SUPFAM" id="SSF51735">
    <property type="entry name" value="NAD(P)-binding Rossmann-fold domains"/>
    <property type="match status" value="1"/>
</dbReference>
<dbReference type="Pfam" id="PF13561">
    <property type="entry name" value="adh_short_C2"/>
    <property type="match status" value="1"/>
</dbReference>
<organism evidence="2 3">
    <name type="scientific">Citricoccus zhacaiensis</name>
    <dbReference type="NCBI Taxonomy" id="489142"/>
    <lineage>
        <taxon>Bacteria</taxon>
        <taxon>Bacillati</taxon>
        <taxon>Actinomycetota</taxon>
        <taxon>Actinomycetes</taxon>
        <taxon>Micrococcales</taxon>
        <taxon>Micrococcaceae</taxon>
        <taxon>Citricoccus</taxon>
    </lineage>
</organism>
<dbReference type="Gene3D" id="3.40.50.720">
    <property type="entry name" value="NAD(P)-binding Rossmann-like Domain"/>
    <property type="match status" value="1"/>
</dbReference>
<reference evidence="3" key="1">
    <citation type="journal article" date="2019" name="Int. J. Syst. Evol. Microbiol.">
        <title>The Global Catalogue of Microorganisms (GCM) 10K type strain sequencing project: providing services to taxonomists for standard genome sequencing and annotation.</title>
        <authorList>
            <consortium name="The Broad Institute Genomics Platform"/>
            <consortium name="The Broad Institute Genome Sequencing Center for Infectious Disease"/>
            <person name="Wu L."/>
            <person name="Ma J."/>
        </authorList>
    </citation>
    <scope>NUCLEOTIDE SEQUENCE [LARGE SCALE GENOMIC DNA]</scope>
    <source>
        <strain evidence="3">CGMCC 1.7064</strain>
    </source>
</reference>
<dbReference type="RefSeq" id="WP_188807107.1">
    <property type="nucleotide sequence ID" value="NZ_BAAAOU010000014.1"/>
</dbReference>
<dbReference type="NCBIfam" id="NF005559">
    <property type="entry name" value="PRK07231.1"/>
    <property type="match status" value="1"/>
</dbReference>
<dbReference type="InterPro" id="IPR002347">
    <property type="entry name" value="SDR_fam"/>
</dbReference>
<dbReference type="EMBL" id="BMLQ01000012">
    <property type="protein sequence ID" value="GGO49507.1"/>
    <property type="molecule type" value="Genomic_DNA"/>
</dbReference>
<dbReference type="CDD" id="cd05233">
    <property type="entry name" value="SDR_c"/>
    <property type="match status" value="1"/>
</dbReference>
<accession>A0ABQ2MCE0</accession>
<proteinExistence type="predicted"/>
<dbReference type="InterPro" id="IPR036291">
    <property type="entry name" value="NAD(P)-bd_dom_sf"/>
</dbReference>
<evidence type="ECO:0000313" key="3">
    <source>
        <dbReference type="Proteomes" id="UP000642509"/>
    </source>
</evidence>
<keyword evidence="1" id="KW-0560">Oxidoreductase</keyword>
<dbReference type="PRINTS" id="PR00080">
    <property type="entry name" value="SDRFAMILY"/>
</dbReference>